<keyword evidence="6 14" id="KW-0132">Cell division</keyword>
<evidence type="ECO:0000256" key="6">
    <source>
        <dbReference type="ARBA" id="ARBA00022618"/>
    </source>
</evidence>
<evidence type="ECO:0000256" key="8">
    <source>
        <dbReference type="ARBA" id="ARBA00022840"/>
    </source>
</evidence>
<dbReference type="InterPro" id="IPR005758">
    <property type="entry name" value="UDP-N-AcMur_Ala_ligase_MurC"/>
</dbReference>
<dbReference type="GO" id="GO:0008360">
    <property type="term" value="P:regulation of cell shape"/>
    <property type="evidence" value="ECO:0007669"/>
    <property type="project" value="UniProtKB-KW"/>
</dbReference>
<dbReference type="InterPro" id="IPR000713">
    <property type="entry name" value="Mur_ligase_N"/>
</dbReference>
<dbReference type="STRING" id="796943.HMPREF9625_01398"/>
<dbReference type="EC" id="6.3.2.8" evidence="3 14"/>
<evidence type="ECO:0000256" key="5">
    <source>
        <dbReference type="ARBA" id="ARBA00022598"/>
    </source>
</evidence>
<proteinExistence type="inferred from homology"/>
<keyword evidence="11 14" id="KW-0131">Cell cycle</keyword>
<evidence type="ECO:0000256" key="11">
    <source>
        <dbReference type="ARBA" id="ARBA00023306"/>
    </source>
</evidence>
<evidence type="ECO:0000256" key="9">
    <source>
        <dbReference type="ARBA" id="ARBA00022960"/>
    </source>
</evidence>
<comment type="similarity">
    <text evidence="14">Belongs to the MurCDEF family.</text>
</comment>
<keyword evidence="10 14" id="KW-0573">Peptidoglycan synthesis</keyword>
<comment type="pathway">
    <text evidence="2 14">Cell wall biogenesis; peptidoglycan biosynthesis.</text>
</comment>
<evidence type="ECO:0000313" key="18">
    <source>
        <dbReference type="EMBL" id="EHL10398.1"/>
    </source>
</evidence>
<evidence type="ECO:0000259" key="16">
    <source>
        <dbReference type="Pfam" id="PF02875"/>
    </source>
</evidence>
<keyword evidence="19" id="KW-1185">Reference proteome</keyword>
<dbReference type="RefSeq" id="WP_009535244.1">
    <property type="nucleotide sequence ID" value="NZ_KE148312.1"/>
</dbReference>
<comment type="catalytic activity">
    <reaction evidence="13 14">
        <text>UDP-N-acetyl-alpha-D-muramate + L-alanine + ATP = UDP-N-acetyl-alpha-D-muramoyl-L-alanine + ADP + phosphate + H(+)</text>
        <dbReference type="Rhea" id="RHEA:23372"/>
        <dbReference type="ChEBI" id="CHEBI:15378"/>
        <dbReference type="ChEBI" id="CHEBI:30616"/>
        <dbReference type="ChEBI" id="CHEBI:43474"/>
        <dbReference type="ChEBI" id="CHEBI:57972"/>
        <dbReference type="ChEBI" id="CHEBI:70757"/>
        <dbReference type="ChEBI" id="CHEBI:83898"/>
        <dbReference type="ChEBI" id="CHEBI:456216"/>
        <dbReference type="EC" id="6.3.2.8"/>
    </reaction>
</comment>
<keyword evidence="4 14" id="KW-0963">Cytoplasm</keyword>
<keyword evidence="7 14" id="KW-0547">Nucleotide-binding</keyword>
<dbReference type="GO" id="GO:0008763">
    <property type="term" value="F:UDP-N-acetylmuramate-L-alanine ligase activity"/>
    <property type="evidence" value="ECO:0007669"/>
    <property type="project" value="UniProtKB-UniRule"/>
</dbReference>
<name>G9WPW5_9FIRM</name>
<keyword evidence="12 14" id="KW-0961">Cell wall biogenesis/degradation</keyword>
<protein>
    <recommendedName>
        <fullName evidence="3 14">UDP-N-acetylmuramate--L-alanine ligase</fullName>
        <ecNumber evidence="3 14">6.3.2.8</ecNumber>
    </recommendedName>
    <alternativeName>
        <fullName evidence="14">UDP-N-acetylmuramoyl-L-alanine synthetase</fullName>
    </alternativeName>
</protein>
<dbReference type="InterPro" id="IPR036565">
    <property type="entry name" value="Mur-like_cat_sf"/>
</dbReference>
<gene>
    <name evidence="14" type="primary">murC</name>
    <name evidence="18" type="ORF">HMPREF9625_01398</name>
</gene>
<keyword evidence="9 14" id="KW-0133">Cell shape</keyword>
<dbReference type="SUPFAM" id="SSF51984">
    <property type="entry name" value="MurCD N-terminal domain"/>
    <property type="match status" value="1"/>
</dbReference>
<dbReference type="UniPathway" id="UPA00219"/>
<dbReference type="EMBL" id="AFZC02000001">
    <property type="protein sequence ID" value="EHL10398.1"/>
    <property type="molecule type" value="Genomic_DNA"/>
</dbReference>
<comment type="caution">
    <text evidence="18">The sequence shown here is derived from an EMBL/GenBank/DDBJ whole genome shotgun (WGS) entry which is preliminary data.</text>
</comment>
<dbReference type="InterPro" id="IPR013221">
    <property type="entry name" value="Mur_ligase_cen"/>
</dbReference>
<organism evidence="18 19">
    <name type="scientific">Oribacterium parvum ACB1</name>
    <dbReference type="NCBI Taxonomy" id="796943"/>
    <lineage>
        <taxon>Bacteria</taxon>
        <taxon>Bacillati</taxon>
        <taxon>Bacillota</taxon>
        <taxon>Clostridia</taxon>
        <taxon>Lachnospirales</taxon>
        <taxon>Lachnospiraceae</taxon>
        <taxon>Oribacterium</taxon>
    </lineage>
</organism>
<dbReference type="SUPFAM" id="SSF53244">
    <property type="entry name" value="MurD-like peptide ligases, peptide-binding domain"/>
    <property type="match status" value="1"/>
</dbReference>
<dbReference type="Gene3D" id="3.40.1190.10">
    <property type="entry name" value="Mur-like, catalytic domain"/>
    <property type="match status" value="1"/>
</dbReference>
<evidence type="ECO:0000256" key="14">
    <source>
        <dbReference type="HAMAP-Rule" id="MF_00046"/>
    </source>
</evidence>
<keyword evidence="5 14" id="KW-0436">Ligase</keyword>
<evidence type="ECO:0000256" key="10">
    <source>
        <dbReference type="ARBA" id="ARBA00022984"/>
    </source>
</evidence>
<evidence type="ECO:0000256" key="7">
    <source>
        <dbReference type="ARBA" id="ARBA00022741"/>
    </source>
</evidence>
<evidence type="ECO:0000313" key="19">
    <source>
        <dbReference type="Proteomes" id="UP000018461"/>
    </source>
</evidence>
<evidence type="ECO:0000256" key="1">
    <source>
        <dbReference type="ARBA" id="ARBA00004496"/>
    </source>
</evidence>
<feature type="domain" description="Mur ligase central" evidence="17">
    <location>
        <begin position="116"/>
        <end position="296"/>
    </location>
</feature>
<evidence type="ECO:0000259" key="17">
    <source>
        <dbReference type="Pfam" id="PF08245"/>
    </source>
</evidence>
<dbReference type="AlphaFoldDB" id="G9WPW5"/>
<dbReference type="InterPro" id="IPR050061">
    <property type="entry name" value="MurCDEF_pg_biosynth"/>
</dbReference>
<comment type="subcellular location">
    <subcellularLocation>
        <location evidence="1 14">Cytoplasm</location>
    </subcellularLocation>
</comment>
<dbReference type="HOGENOM" id="CLU_028104_1_0_9"/>
<dbReference type="Gene3D" id="3.90.190.20">
    <property type="entry name" value="Mur ligase, C-terminal domain"/>
    <property type="match status" value="1"/>
</dbReference>
<accession>G9WPW5</accession>
<dbReference type="Pfam" id="PF02875">
    <property type="entry name" value="Mur_ligase_C"/>
    <property type="match status" value="1"/>
</dbReference>
<evidence type="ECO:0000256" key="13">
    <source>
        <dbReference type="ARBA" id="ARBA00047833"/>
    </source>
</evidence>
<dbReference type="Pfam" id="PF08245">
    <property type="entry name" value="Mur_ligase_M"/>
    <property type="match status" value="1"/>
</dbReference>
<keyword evidence="8 14" id="KW-0067">ATP-binding</keyword>
<evidence type="ECO:0000256" key="4">
    <source>
        <dbReference type="ARBA" id="ARBA00022490"/>
    </source>
</evidence>
<dbReference type="PANTHER" id="PTHR43445:SF3">
    <property type="entry name" value="UDP-N-ACETYLMURAMATE--L-ALANINE LIGASE"/>
    <property type="match status" value="1"/>
</dbReference>
<dbReference type="GO" id="GO:0005524">
    <property type="term" value="F:ATP binding"/>
    <property type="evidence" value="ECO:0007669"/>
    <property type="project" value="UniProtKB-UniRule"/>
</dbReference>
<dbReference type="PATRIC" id="fig|796943.3.peg.1855"/>
<dbReference type="InterPro" id="IPR004101">
    <property type="entry name" value="Mur_ligase_C"/>
</dbReference>
<dbReference type="SUPFAM" id="SSF53623">
    <property type="entry name" value="MurD-like peptide ligases, catalytic domain"/>
    <property type="match status" value="1"/>
</dbReference>
<dbReference type="PANTHER" id="PTHR43445">
    <property type="entry name" value="UDP-N-ACETYLMURAMATE--L-ALANINE LIGASE-RELATED"/>
    <property type="match status" value="1"/>
</dbReference>
<reference evidence="18" key="2">
    <citation type="submission" date="2013-03" db="EMBL/GenBank/DDBJ databases">
        <title>The Genome Sequence of Oribacterium sp. ACB1.</title>
        <authorList>
            <consortium name="The Broad Institute Genomics Platform"/>
            <consortium name="The Broad Institute Genome Sequencing Center for Infectious Disease"/>
            <person name="Earl A."/>
            <person name="Ward D."/>
            <person name="Feldgarden M."/>
            <person name="Gevers D."/>
            <person name="Sizova M."/>
            <person name="Hazen A."/>
            <person name="Epstein S."/>
            <person name="Walker B."/>
            <person name="Young S."/>
            <person name="Zeng Q."/>
            <person name="Gargeya S."/>
            <person name="Fitzgerald M."/>
            <person name="Haas B."/>
            <person name="Abouelleil A."/>
            <person name="Allen A.W."/>
            <person name="Alvarado L."/>
            <person name="Arachchi H.M."/>
            <person name="Berlin A.M."/>
            <person name="Chapman S.B."/>
            <person name="Gainer-Dewar J."/>
            <person name="Goldberg J."/>
            <person name="Griggs A."/>
            <person name="Gujja S."/>
            <person name="Hansen M."/>
            <person name="Howarth C."/>
            <person name="Imamovic A."/>
            <person name="Ireland A."/>
            <person name="Larimer J."/>
            <person name="McCowan C."/>
            <person name="Murphy C."/>
            <person name="Pearson M."/>
            <person name="Poon T.W."/>
            <person name="Priest M."/>
            <person name="Roberts A."/>
            <person name="Saif S."/>
            <person name="Shea T."/>
            <person name="Sisk P."/>
            <person name="Sykes S."/>
            <person name="Wortman J."/>
            <person name="Nusbaum C."/>
            <person name="Birren B."/>
        </authorList>
    </citation>
    <scope>NUCLEOTIDE SEQUENCE [LARGE SCALE GENOMIC DNA]</scope>
    <source>
        <strain evidence="18">ACB1</strain>
    </source>
</reference>
<feature type="binding site" evidence="14">
    <location>
        <begin position="118"/>
        <end position="124"/>
    </location>
    <ligand>
        <name>ATP</name>
        <dbReference type="ChEBI" id="CHEBI:30616"/>
    </ligand>
</feature>
<dbReference type="NCBIfam" id="TIGR01082">
    <property type="entry name" value="murC"/>
    <property type="match status" value="1"/>
</dbReference>
<dbReference type="GO" id="GO:0009252">
    <property type="term" value="P:peptidoglycan biosynthetic process"/>
    <property type="evidence" value="ECO:0007669"/>
    <property type="project" value="UniProtKB-UniRule"/>
</dbReference>
<sequence length="465" mass="51950">MYDIHFDHPVWVHFIGIGGISMSGLAEILHDRGFKVSGSDMKASPLTEHLESLGISVQFPQKSENIVPGIELCVYTAAISEDNPEFQEVKRQNIPMMSRAELLGRIMKNYKEAINVSGTHGKTTTTSMIGEILMEAQMDPTITVGGMMKDIGGNLRVGKSDVFLAEACEYTNSFLSFFPTIEVVLNVEEDHLDFFKDINDIRASFRKFIEKLPENGILIFNKDIPHAEFFLEDLPGRKIITFGHQDADYTANFISYDHFARPSFTLFENGEDRGRVTLGVTGEHNIYNSLSAIAVARAIGIPFETIKKGLMEFSGTDRRFQLKGEVNGFTIIDDYAHHPQEIAATIATAKKYPHKKLWVAFQPHTYSRTLALMDDFAGALSQADEIILADIYAAREKNTVGVTSDDLRKLMLSQNTNVYYIPDFPSIEEFILSHLQEGDLLITMGAGDIVEVGEHLLQIPGAKKE</sequence>
<dbReference type="GO" id="GO:0071555">
    <property type="term" value="P:cell wall organization"/>
    <property type="evidence" value="ECO:0007669"/>
    <property type="project" value="UniProtKB-KW"/>
</dbReference>
<dbReference type="Gene3D" id="3.40.50.720">
    <property type="entry name" value="NAD(P)-binding Rossmann-like Domain"/>
    <property type="match status" value="1"/>
</dbReference>
<dbReference type="Pfam" id="PF01225">
    <property type="entry name" value="Mur_ligase"/>
    <property type="match status" value="1"/>
</dbReference>
<feature type="domain" description="Mur ligase C-terminal" evidence="16">
    <location>
        <begin position="318"/>
        <end position="447"/>
    </location>
</feature>
<dbReference type="InterPro" id="IPR036615">
    <property type="entry name" value="Mur_ligase_C_dom_sf"/>
</dbReference>
<evidence type="ECO:0000256" key="3">
    <source>
        <dbReference type="ARBA" id="ARBA00012211"/>
    </source>
</evidence>
<evidence type="ECO:0000259" key="15">
    <source>
        <dbReference type="Pfam" id="PF01225"/>
    </source>
</evidence>
<feature type="domain" description="Mur ligase N-terminal catalytic" evidence="15">
    <location>
        <begin position="12"/>
        <end position="110"/>
    </location>
</feature>
<evidence type="ECO:0000256" key="12">
    <source>
        <dbReference type="ARBA" id="ARBA00023316"/>
    </source>
</evidence>
<dbReference type="HAMAP" id="MF_00046">
    <property type="entry name" value="MurC"/>
    <property type="match status" value="1"/>
</dbReference>
<evidence type="ECO:0000256" key="2">
    <source>
        <dbReference type="ARBA" id="ARBA00004752"/>
    </source>
</evidence>
<dbReference type="GO" id="GO:0005737">
    <property type="term" value="C:cytoplasm"/>
    <property type="evidence" value="ECO:0007669"/>
    <property type="project" value="UniProtKB-SubCell"/>
</dbReference>
<reference evidence="18" key="1">
    <citation type="submission" date="2011-08" db="EMBL/GenBank/DDBJ databases">
        <authorList>
            <consortium name="The Broad Institute Genome Sequencing Platform"/>
            <person name="Earl A."/>
            <person name="Ward D."/>
            <person name="Feldgarden M."/>
            <person name="Gevers D."/>
            <person name="Sizova M."/>
            <person name="Hazen A."/>
            <person name="Epstein S."/>
            <person name="Young S.K."/>
            <person name="Zeng Q."/>
            <person name="Gargeya S."/>
            <person name="Fitzgerald M."/>
            <person name="Haas B."/>
            <person name="Abouelleil A."/>
            <person name="Alvarado L."/>
            <person name="Arachchi H.M."/>
            <person name="Berlin A."/>
            <person name="Brown A."/>
            <person name="Chapman S.B."/>
            <person name="Chen Z."/>
            <person name="Dunbar C."/>
            <person name="Freedman E."/>
            <person name="Gearin G."/>
            <person name="Gellesch M."/>
            <person name="Goldberg J."/>
            <person name="Griggs A."/>
            <person name="Gujja S."/>
            <person name="Heiman D."/>
            <person name="Howarth C."/>
            <person name="Larson L."/>
            <person name="Lui A."/>
            <person name="MacDonald P.J.P."/>
            <person name="Montmayeur A."/>
            <person name="Murphy C."/>
            <person name="Neiman D."/>
            <person name="Pearson M."/>
            <person name="Priest M."/>
            <person name="Roberts A."/>
            <person name="Saif S."/>
            <person name="Shea T."/>
            <person name="Shenoy N."/>
            <person name="Sisk P."/>
            <person name="Stolte C."/>
            <person name="Sykes S."/>
            <person name="Wortman J."/>
            <person name="Nusbaum C."/>
            <person name="Birren B."/>
        </authorList>
    </citation>
    <scope>NUCLEOTIDE SEQUENCE</scope>
    <source>
        <strain evidence="18">ACB1</strain>
    </source>
</reference>
<dbReference type="Proteomes" id="UP000018461">
    <property type="component" value="Unassembled WGS sequence"/>
</dbReference>
<comment type="function">
    <text evidence="14">Cell wall formation.</text>
</comment>
<dbReference type="GO" id="GO:0051301">
    <property type="term" value="P:cell division"/>
    <property type="evidence" value="ECO:0007669"/>
    <property type="project" value="UniProtKB-KW"/>
</dbReference>